<reference evidence="3 4" key="1">
    <citation type="submission" date="2015-07" db="EMBL/GenBank/DDBJ databases">
        <title>Genome analysis of myxobacterium Chondromyces crocatus Cm c5 reveals a high potential for natural compound synthesis and the genetic basis for the loss of fruiting body formation.</title>
        <authorList>
            <person name="Zaburannyi N."/>
            <person name="Bunk B."/>
            <person name="Maier J."/>
            <person name="Overmann J."/>
            <person name="Mueller R."/>
        </authorList>
    </citation>
    <scope>NUCLEOTIDE SEQUENCE [LARGE SCALE GENOMIC DNA]</scope>
    <source>
        <strain evidence="3 4">Cm c5</strain>
    </source>
</reference>
<dbReference type="EMBL" id="CP012159">
    <property type="protein sequence ID" value="AKT35944.1"/>
    <property type="molecule type" value="Genomic_DNA"/>
</dbReference>
<evidence type="ECO:0000313" key="3">
    <source>
        <dbReference type="EMBL" id="AKT35944.1"/>
    </source>
</evidence>
<keyword evidence="2" id="KW-0812">Transmembrane</keyword>
<name>A0A0K1E515_CHOCO</name>
<keyword evidence="2" id="KW-0472">Membrane</keyword>
<evidence type="ECO:0000313" key="4">
    <source>
        <dbReference type="Proteomes" id="UP000067626"/>
    </source>
</evidence>
<gene>
    <name evidence="3" type="ORF">CMC5_000560</name>
</gene>
<sequence length="260" mass="29239">MPWLWYVGPILVVAIYLITLLPGRFERRRERELTRWRELMRPTTPGEVDGPIPRQHIPAEFVRPLEELGGGIQLARFELHEKLAYVAVMGPDLHNSSEYQAVITRLAEPAPSMRVAPLAIIDGHRVANIGIKLKKDPGFNELFQIDGKETKRITRWLNRRVRDALRELPYAWLVTTDRTMALAIHGPVDADRLYALLTAADAIFAEHGDEDGPSLFYDEEDEAGDEREDAPDDDEDGTKSAKPPTKSTSKEAPRSAGRAG</sequence>
<keyword evidence="2" id="KW-1133">Transmembrane helix</keyword>
<dbReference type="AlphaFoldDB" id="A0A0K1E515"/>
<evidence type="ECO:0000256" key="1">
    <source>
        <dbReference type="SAM" id="MobiDB-lite"/>
    </source>
</evidence>
<evidence type="ECO:0000256" key="2">
    <source>
        <dbReference type="SAM" id="Phobius"/>
    </source>
</evidence>
<dbReference type="KEGG" id="ccro:CMC5_000560"/>
<organism evidence="3 4">
    <name type="scientific">Chondromyces crocatus</name>
    <dbReference type="NCBI Taxonomy" id="52"/>
    <lineage>
        <taxon>Bacteria</taxon>
        <taxon>Pseudomonadati</taxon>
        <taxon>Myxococcota</taxon>
        <taxon>Polyangia</taxon>
        <taxon>Polyangiales</taxon>
        <taxon>Polyangiaceae</taxon>
        <taxon>Chondromyces</taxon>
    </lineage>
</organism>
<keyword evidence="4" id="KW-1185">Reference proteome</keyword>
<feature type="compositionally biased region" description="Acidic residues" evidence="1">
    <location>
        <begin position="209"/>
        <end position="236"/>
    </location>
</feature>
<dbReference type="RefSeq" id="WP_050428530.1">
    <property type="nucleotide sequence ID" value="NZ_CP012159.1"/>
</dbReference>
<protein>
    <submittedName>
        <fullName evidence="3">Uncharacterized protein</fullName>
    </submittedName>
</protein>
<proteinExistence type="predicted"/>
<dbReference type="Proteomes" id="UP000067626">
    <property type="component" value="Chromosome"/>
</dbReference>
<feature type="transmembrane region" description="Helical" evidence="2">
    <location>
        <begin position="6"/>
        <end position="25"/>
    </location>
</feature>
<feature type="region of interest" description="Disordered" evidence="1">
    <location>
        <begin position="209"/>
        <end position="260"/>
    </location>
</feature>
<accession>A0A0K1E515</accession>
<dbReference type="OrthoDB" id="5506137at2"/>